<dbReference type="Proteomes" id="UP000528460">
    <property type="component" value="Unassembled WGS sequence"/>
</dbReference>
<evidence type="ECO:0000256" key="1">
    <source>
        <dbReference type="SAM" id="SignalP"/>
    </source>
</evidence>
<evidence type="ECO:0000313" key="2">
    <source>
        <dbReference type="EMBL" id="NOK13068.1"/>
    </source>
</evidence>
<keyword evidence="1" id="KW-0732">Signal</keyword>
<dbReference type="AlphaFoldDB" id="A0A7Y4JYD5"/>
<sequence length="242" mass="24600">MLTPLLGVRRSAAALLALLCAVLVAPPAYADPDSFGNGTGRTGAVTIATNTTVNTYRRLAADANVGATTITLNSITGINVNDLIMIYQSAGYTGTASSGDQAAFTLGANPVGNWNFARVTARSTAALTLTFSPALTSNFTGAPADNDIAYRSSAQVIRVPEYTDLTINAGASITAKAWSNDATGRDSLGGLVVFLATGTVTNNGTISAAGAGYRGGEKFNGSGDSCTQLDQEWEGGAMKGEG</sequence>
<evidence type="ECO:0000313" key="3">
    <source>
        <dbReference type="Proteomes" id="UP000528460"/>
    </source>
</evidence>
<accession>A0A7Y4JYD5</accession>
<comment type="caution">
    <text evidence="2">The sequence shown here is derived from an EMBL/GenBank/DDBJ whole genome shotgun (WGS) entry which is preliminary data.</text>
</comment>
<name>A0A7Y4JYD5_9BACT</name>
<feature type="non-terminal residue" evidence="2">
    <location>
        <position position="242"/>
    </location>
</feature>
<organism evidence="2 3">
    <name type="scientific">Corallococcus exercitus</name>
    <dbReference type="NCBI Taxonomy" id="2316736"/>
    <lineage>
        <taxon>Bacteria</taxon>
        <taxon>Pseudomonadati</taxon>
        <taxon>Myxococcota</taxon>
        <taxon>Myxococcia</taxon>
        <taxon>Myxococcales</taxon>
        <taxon>Cystobacterineae</taxon>
        <taxon>Myxococcaceae</taxon>
        <taxon>Corallococcus</taxon>
    </lineage>
</organism>
<reference evidence="2 3" key="1">
    <citation type="submission" date="2020-05" db="EMBL/GenBank/DDBJ databases">
        <authorList>
            <person name="Whitworth D."/>
        </authorList>
    </citation>
    <scope>NUCLEOTIDE SEQUENCE [LARGE SCALE GENOMIC DNA]</scope>
    <source>
        <strain evidence="2 3">CA046A</strain>
    </source>
</reference>
<feature type="signal peptide" evidence="1">
    <location>
        <begin position="1"/>
        <end position="30"/>
    </location>
</feature>
<feature type="chain" id="PRO_5030788547" description="Cell envelope biogenesis protein OmpA" evidence="1">
    <location>
        <begin position="31"/>
        <end position="242"/>
    </location>
</feature>
<proteinExistence type="predicted"/>
<gene>
    <name evidence="2" type="ORF">HNS30_28915</name>
</gene>
<dbReference type="EMBL" id="JABFJW010000289">
    <property type="protein sequence ID" value="NOK13068.1"/>
    <property type="molecule type" value="Genomic_DNA"/>
</dbReference>
<evidence type="ECO:0008006" key="4">
    <source>
        <dbReference type="Google" id="ProtNLM"/>
    </source>
</evidence>
<protein>
    <recommendedName>
        <fullName evidence="4">Cell envelope biogenesis protein OmpA</fullName>
    </recommendedName>
</protein>